<dbReference type="Proteomes" id="UP000681720">
    <property type="component" value="Unassembled WGS sequence"/>
</dbReference>
<proteinExistence type="predicted"/>
<feature type="compositionally biased region" description="Polar residues" evidence="1">
    <location>
        <begin position="119"/>
        <end position="133"/>
    </location>
</feature>
<dbReference type="EMBL" id="CAJOBJ010364077">
    <property type="protein sequence ID" value="CAF5219957.1"/>
    <property type="molecule type" value="Genomic_DNA"/>
</dbReference>
<evidence type="ECO:0000313" key="2">
    <source>
        <dbReference type="EMBL" id="CAF5219957.1"/>
    </source>
</evidence>
<comment type="caution">
    <text evidence="2">The sequence shown here is derived from an EMBL/GenBank/DDBJ whole genome shotgun (WGS) entry which is preliminary data.</text>
</comment>
<feature type="region of interest" description="Disordered" evidence="1">
    <location>
        <begin position="119"/>
        <end position="152"/>
    </location>
</feature>
<name>A0A8S3JIY8_9BILA</name>
<dbReference type="AlphaFoldDB" id="A0A8S3JIY8"/>
<protein>
    <submittedName>
        <fullName evidence="2">Uncharacterized protein</fullName>
    </submittedName>
</protein>
<feature type="non-terminal residue" evidence="2">
    <location>
        <position position="180"/>
    </location>
</feature>
<feature type="compositionally biased region" description="Basic and acidic residues" evidence="1">
    <location>
        <begin position="138"/>
        <end position="152"/>
    </location>
</feature>
<reference evidence="2" key="1">
    <citation type="submission" date="2021-02" db="EMBL/GenBank/DDBJ databases">
        <authorList>
            <person name="Nowell W R."/>
        </authorList>
    </citation>
    <scope>NUCLEOTIDE SEQUENCE</scope>
</reference>
<gene>
    <name evidence="2" type="ORF">GIL414_LOCUS83764</name>
</gene>
<accession>A0A8S3JIY8</accession>
<evidence type="ECO:0000313" key="3">
    <source>
        <dbReference type="Proteomes" id="UP000681720"/>
    </source>
</evidence>
<evidence type="ECO:0000256" key="1">
    <source>
        <dbReference type="SAM" id="MobiDB-lite"/>
    </source>
</evidence>
<organism evidence="2 3">
    <name type="scientific">Rotaria magnacalcarata</name>
    <dbReference type="NCBI Taxonomy" id="392030"/>
    <lineage>
        <taxon>Eukaryota</taxon>
        <taxon>Metazoa</taxon>
        <taxon>Spiralia</taxon>
        <taxon>Gnathifera</taxon>
        <taxon>Rotifera</taxon>
        <taxon>Eurotatoria</taxon>
        <taxon>Bdelloidea</taxon>
        <taxon>Philodinida</taxon>
        <taxon>Philodinidae</taxon>
        <taxon>Rotaria</taxon>
    </lineage>
</organism>
<sequence>MNTTSNPQQPVPLSSDETLVSLPTPPVFPLATSSLLTPSLITRSTIVDHRLKSRTGGVDIDTNKLSTTIKRSQAISNIQDLDEDSPVTFEIEPNEHLHLRKKVQLQTNSISISNRTINESISSIDQQQTNSSGCGDESDARSESSEKPPEYLEEEKSILTGIHVKGATLNRLIRVLVDSF</sequence>